<organism evidence="1 2">
    <name type="scientific">Coccomyxa viridis</name>
    <dbReference type="NCBI Taxonomy" id="1274662"/>
    <lineage>
        <taxon>Eukaryota</taxon>
        <taxon>Viridiplantae</taxon>
        <taxon>Chlorophyta</taxon>
        <taxon>core chlorophytes</taxon>
        <taxon>Trebouxiophyceae</taxon>
        <taxon>Trebouxiophyceae incertae sedis</taxon>
        <taxon>Coccomyxaceae</taxon>
        <taxon>Coccomyxa</taxon>
    </lineage>
</organism>
<proteinExistence type="predicted"/>
<evidence type="ECO:0000313" key="1">
    <source>
        <dbReference type="EMBL" id="CAK0775706.1"/>
    </source>
</evidence>
<name>A0AAV1I2M4_9CHLO</name>
<protein>
    <submittedName>
        <fullName evidence="1">Uncharacterized protein</fullName>
    </submittedName>
</protein>
<accession>A0AAV1I2M4</accession>
<sequence>MSDEFYLNCLDLCLSYSRGLEVCLSETGRSRAVDDLENRSQEGVELMDLDGTIEEAKMRNAIRSVCDALKDAIDSAVAQEQDFTMLREHIFGVAAEDAKTPKGDLHFGAGMMRQGPEVFTEYVRRALKSIHALAVGV</sequence>
<comment type="caution">
    <text evidence="1">The sequence shown here is derived from an EMBL/GenBank/DDBJ whole genome shotgun (WGS) entry which is preliminary data.</text>
</comment>
<evidence type="ECO:0000313" key="2">
    <source>
        <dbReference type="Proteomes" id="UP001314263"/>
    </source>
</evidence>
<keyword evidence="2" id="KW-1185">Reference proteome</keyword>
<reference evidence="1 2" key="1">
    <citation type="submission" date="2023-10" db="EMBL/GenBank/DDBJ databases">
        <authorList>
            <person name="Maclean D."/>
            <person name="Macfadyen A."/>
        </authorList>
    </citation>
    <scope>NUCLEOTIDE SEQUENCE [LARGE SCALE GENOMIC DNA]</scope>
</reference>
<dbReference type="EMBL" id="CAUYUE010000005">
    <property type="protein sequence ID" value="CAK0775706.1"/>
    <property type="molecule type" value="Genomic_DNA"/>
</dbReference>
<dbReference type="AlphaFoldDB" id="A0AAV1I2M4"/>
<dbReference type="Proteomes" id="UP001314263">
    <property type="component" value="Unassembled WGS sequence"/>
</dbReference>
<gene>
    <name evidence="1" type="ORF">CVIRNUC_004296</name>
</gene>